<protein>
    <recommendedName>
        <fullName evidence="4">Phosphodiesterase</fullName>
    </recommendedName>
</protein>
<feature type="region of interest" description="Disordered" evidence="1">
    <location>
        <begin position="63"/>
        <end position="82"/>
    </location>
</feature>
<proteinExistence type="predicted"/>
<feature type="compositionally biased region" description="Low complexity" evidence="1">
    <location>
        <begin position="21"/>
        <end position="47"/>
    </location>
</feature>
<dbReference type="RefSeq" id="WP_163923214.1">
    <property type="nucleotide sequence ID" value="NZ_AP022593.1"/>
</dbReference>
<feature type="compositionally biased region" description="Low complexity" evidence="1">
    <location>
        <begin position="68"/>
        <end position="82"/>
    </location>
</feature>
<dbReference type="InterPro" id="IPR017850">
    <property type="entry name" value="Alkaline_phosphatase_core_sf"/>
</dbReference>
<dbReference type="Pfam" id="PF01663">
    <property type="entry name" value="Phosphodiest"/>
    <property type="match status" value="1"/>
</dbReference>
<feature type="region of interest" description="Disordered" evidence="1">
    <location>
        <begin position="1"/>
        <end position="53"/>
    </location>
</feature>
<dbReference type="Gene3D" id="3.40.720.10">
    <property type="entry name" value="Alkaline Phosphatase, subunit A"/>
    <property type="match status" value="1"/>
</dbReference>
<organism evidence="2 3">
    <name type="scientific">Mycolicibacterium arabiense</name>
    <dbReference type="NCBI Taxonomy" id="1286181"/>
    <lineage>
        <taxon>Bacteria</taxon>
        <taxon>Bacillati</taxon>
        <taxon>Actinomycetota</taxon>
        <taxon>Actinomycetes</taxon>
        <taxon>Mycobacteriales</taxon>
        <taxon>Mycobacteriaceae</taxon>
        <taxon>Mycolicibacterium</taxon>
    </lineage>
</organism>
<evidence type="ECO:0000256" key="1">
    <source>
        <dbReference type="SAM" id="MobiDB-lite"/>
    </source>
</evidence>
<dbReference type="Proteomes" id="UP000467428">
    <property type="component" value="Chromosome"/>
</dbReference>
<name>A0A7I7S656_9MYCO</name>
<dbReference type="PANTHER" id="PTHR10151">
    <property type="entry name" value="ECTONUCLEOTIDE PYROPHOSPHATASE/PHOSPHODIESTERASE"/>
    <property type="match status" value="1"/>
</dbReference>
<dbReference type="GO" id="GO:0016787">
    <property type="term" value="F:hydrolase activity"/>
    <property type="evidence" value="ECO:0007669"/>
    <property type="project" value="UniProtKB-ARBA"/>
</dbReference>
<sequence length="571" mass="60139">MTDASTEPSFDEPAKDDDTNPQPEQAAPAQPAVSVAAEAPETSSTAPVALDPPAPVQTVATSAMTALSTSQPSTQRAASSTTTASLAAAAPAVPQQPRTLITAVTQLVAAVLQPLLDAAENSPIQIPFLSAALSLVRNEFERILGQRQAAPQQGTTLVADPTKQRVLVIGIDGTNLSRILADDYNQNFLELMGTSTTAASSIVGHTTISNPSWTSILTGVWGERTGVINNVFTPWTYDTWPTVFTQLESIDRDIQTMTVANWNVINGIAGAGAIPVDENLYVAQLEGDRDWLLTDDAVADLTVNAISGADAPNFLFSYFVGVDENGHLYGGASQQYKDAIRNMDDNLGEMMDAVAARELATGEDWTIMVVTDHGHQPQVGFGHGFQSPAETETFVIADGPDFKDGYVNLEYEIVDTTPTVVSLFGGTPRAGSDGVTLQSLAAGDELPDDLVQALRDAIADNDYPDLITNIALGARTVFATVPYYVLELKRDLGAGLPSFLLLPFDAVFDGLYVATNVPAQIVAFLTGVTGARIFPLLPPEQPDFAPTPAPTADAGLLACGSVSEKGCTTAA</sequence>
<reference evidence="2 3" key="1">
    <citation type="journal article" date="2019" name="Emerg. Microbes Infect.">
        <title>Comprehensive subspecies identification of 175 nontuberculous mycobacteria species based on 7547 genomic profiles.</title>
        <authorList>
            <person name="Matsumoto Y."/>
            <person name="Kinjo T."/>
            <person name="Motooka D."/>
            <person name="Nabeya D."/>
            <person name="Jung N."/>
            <person name="Uechi K."/>
            <person name="Horii T."/>
            <person name="Iida T."/>
            <person name="Fujita J."/>
            <person name="Nakamura S."/>
        </authorList>
    </citation>
    <scope>NUCLEOTIDE SEQUENCE [LARGE SCALE GENOMIC DNA]</scope>
    <source>
        <strain evidence="2 3">JCM 18538</strain>
    </source>
</reference>
<accession>A0A7I7S656</accession>
<dbReference type="SUPFAM" id="SSF53649">
    <property type="entry name" value="Alkaline phosphatase-like"/>
    <property type="match status" value="1"/>
</dbReference>
<dbReference type="KEGG" id="marz:MARA_53490"/>
<evidence type="ECO:0000313" key="2">
    <source>
        <dbReference type="EMBL" id="BBY51881.1"/>
    </source>
</evidence>
<evidence type="ECO:0000313" key="3">
    <source>
        <dbReference type="Proteomes" id="UP000467428"/>
    </source>
</evidence>
<dbReference type="AlphaFoldDB" id="A0A7I7S656"/>
<dbReference type="EMBL" id="AP022593">
    <property type="protein sequence ID" value="BBY51881.1"/>
    <property type="molecule type" value="Genomic_DNA"/>
</dbReference>
<dbReference type="PANTHER" id="PTHR10151:SF120">
    <property type="entry name" value="BIS(5'-ADENOSYL)-TRIPHOSPHATASE"/>
    <property type="match status" value="1"/>
</dbReference>
<dbReference type="InterPro" id="IPR002591">
    <property type="entry name" value="Phosphodiest/P_Trfase"/>
</dbReference>
<gene>
    <name evidence="2" type="ORF">MARA_53490</name>
</gene>
<evidence type="ECO:0008006" key="4">
    <source>
        <dbReference type="Google" id="ProtNLM"/>
    </source>
</evidence>
<geneLocation type="plasmid" evidence="3">
    <name>pjcm18538 dna</name>
</geneLocation>
<keyword evidence="3" id="KW-1185">Reference proteome</keyword>